<keyword evidence="9" id="KW-1185">Reference proteome</keyword>
<evidence type="ECO:0000259" key="7">
    <source>
        <dbReference type="Pfam" id="PF00700"/>
    </source>
</evidence>
<comment type="subcellular location">
    <subcellularLocation>
        <location evidence="1">Bacterial flagellum</location>
    </subcellularLocation>
    <subcellularLocation>
        <location evidence="2">Secreted</location>
    </subcellularLocation>
</comment>
<dbReference type="PANTHER" id="PTHR42792">
    <property type="entry name" value="FLAGELLIN"/>
    <property type="match status" value="1"/>
</dbReference>
<keyword evidence="8" id="KW-0969">Cilium</keyword>
<protein>
    <submittedName>
        <fullName evidence="8">Flagellar hook-associated protein 3 FlgL</fullName>
    </submittedName>
</protein>
<evidence type="ECO:0000256" key="3">
    <source>
        <dbReference type="ARBA" id="ARBA00005709"/>
    </source>
</evidence>
<comment type="caution">
    <text evidence="8">The sequence shown here is derived from an EMBL/GenBank/DDBJ whole genome shotgun (WGS) entry which is preliminary data.</text>
</comment>
<dbReference type="InterPro" id="IPR001029">
    <property type="entry name" value="Flagellin_N"/>
</dbReference>
<dbReference type="Gene3D" id="1.20.1330.10">
    <property type="entry name" value="f41 fragment of flagellin, N-terminal domain"/>
    <property type="match status" value="2"/>
</dbReference>
<dbReference type="Pfam" id="PF00669">
    <property type="entry name" value="Flagellin_N"/>
    <property type="match status" value="1"/>
</dbReference>
<proteinExistence type="inferred from homology"/>
<sequence length="408" mass="42709">MRISTAQTYENSVNTMQRRQQELSRAQSQMTSGKRIDRASDDPTAAARAERALIEQARGETTLRVADASRNAMLLSESALGDATNLLQSARETLVAAGNATYQPAERRALAQQLREVRSQLLNVANQQDGNGGFLFGGQGVQAPPFIDAVGGVAFASTGGQIEGSTSERLPLSMDGEQVWLHARSGNGVFETAATAGNTGNAWINAGQVTSPADLPGGNVALQFGTDATGATTYSVVDPDSGAVLNDAAGTPMAGLPYNSGRAISAFGMSVTVTGQPAAGDQFTITPSNANLSVFDALDRALAVLENPLANNGSVTQAVNSGLRDVDQALGNFQSARSSAGETLNRIDGLSDRTDARILSAQTTRSDAEDLDMVQAVSDFTNKQTSYQAALQSYSMVQKLSLFNYIGN</sequence>
<feature type="domain" description="Flagellin N-terminal" evidence="6">
    <location>
        <begin position="3"/>
        <end position="139"/>
    </location>
</feature>
<evidence type="ECO:0000313" key="9">
    <source>
        <dbReference type="Proteomes" id="UP000293433"/>
    </source>
</evidence>
<gene>
    <name evidence="8" type="ORF">EV685_1823</name>
</gene>
<evidence type="ECO:0000259" key="6">
    <source>
        <dbReference type="Pfam" id="PF00669"/>
    </source>
</evidence>
<reference evidence="8 9" key="1">
    <citation type="submission" date="2019-02" db="EMBL/GenBank/DDBJ databases">
        <title>Genomic Encyclopedia of Type Strains, Phase IV (KMG-IV): sequencing the most valuable type-strain genomes for metagenomic binning, comparative biology and taxonomic classification.</title>
        <authorList>
            <person name="Goeker M."/>
        </authorList>
    </citation>
    <scope>NUCLEOTIDE SEQUENCE [LARGE SCALE GENOMIC DNA]</scope>
    <source>
        <strain evidence="8 9">DSM 10617</strain>
    </source>
</reference>
<keyword evidence="4" id="KW-0975">Bacterial flagellum</keyword>
<dbReference type="InterPro" id="IPR013384">
    <property type="entry name" value="Flagell_FlgL"/>
</dbReference>
<dbReference type="GO" id="GO:0005576">
    <property type="term" value="C:extracellular region"/>
    <property type="evidence" value="ECO:0007669"/>
    <property type="project" value="UniProtKB-SubCell"/>
</dbReference>
<dbReference type="GO" id="GO:0009424">
    <property type="term" value="C:bacterial-type flagellum hook"/>
    <property type="evidence" value="ECO:0007669"/>
    <property type="project" value="InterPro"/>
</dbReference>
<evidence type="ECO:0000256" key="2">
    <source>
        <dbReference type="ARBA" id="ARBA00004613"/>
    </source>
</evidence>
<dbReference type="OrthoDB" id="9768249at2"/>
<comment type="similarity">
    <text evidence="3">Belongs to the bacterial flagellin family.</text>
</comment>
<dbReference type="NCBIfam" id="TIGR02550">
    <property type="entry name" value="flagell_flgL"/>
    <property type="match status" value="1"/>
</dbReference>
<feature type="domain" description="Flagellin C-terminal" evidence="7">
    <location>
        <begin position="325"/>
        <end position="406"/>
    </location>
</feature>
<dbReference type="GO" id="GO:0005198">
    <property type="term" value="F:structural molecule activity"/>
    <property type="evidence" value="ECO:0007669"/>
    <property type="project" value="InterPro"/>
</dbReference>
<keyword evidence="8" id="KW-0282">Flagellum</keyword>
<organism evidence="8 9">
    <name type="scientific">Sphaerotilus mobilis</name>
    <dbReference type="NCBI Taxonomy" id="47994"/>
    <lineage>
        <taxon>Bacteria</taxon>
        <taxon>Pseudomonadati</taxon>
        <taxon>Pseudomonadota</taxon>
        <taxon>Betaproteobacteria</taxon>
        <taxon>Burkholderiales</taxon>
        <taxon>Sphaerotilaceae</taxon>
        <taxon>Sphaerotilus</taxon>
    </lineage>
</organism>
<evidence type="ECO:0000313" key="8">
    <source>
        <dbReference type="EMBL" id="RZS57255.1"/>
    </source>
</evidence>
<evidence type="ECO:0000256" key="1">
    <source>
        <dbReference type="ARBA" id="ARBA00004365"/>
    </source>
</evidence>
<dbReference type="GO" id="GO:0071973">
    <property type="term" value="P:bacterial-type flagellum-dependent cell motility"/>
    <property type="evidence" value="ECO:0007669"/>
    <property type="project" value="InterPro"/>
</dbReference>
<dbReference type="InterPro" id="IPR001492">
    <property type="entry name" value="Flagellin"/>
</dbReference>
<evidence type="ECO:0000256" key="5">
    <source>
        <dbReference type="SAM" id="MobiDB-lite"/>
    </source>
</evidence>
<dbReference type="PANTHER" id="PTHR42792:SF1">
    <property type="entry name" value="FLAGELLAR HOOK-ASSOCIATED PROTEIN 3"/>
    <property type="match status" value="1"/>
</dbReference>
<dbReference type="Pfam" id="PF00700">
    <property type="entry name" value="Flagellin_C"/>
    <property type="match status" value="1"/>
</dbReference>
<accession>A0A4Q7LQS3</accession>
<keyword evidence="8" id="KW-0966">Cell projection</keyword>
<dbReference type="InterPro" id="IPR046358">
    <property type="entry name" value="Flagellin_C"/>
</dbReference>
<name>A0A4Q7LQS3_9BURK</name>
<dbReference type="RefSeq" id="WP_130481648.1">
    <property type="nucleotide sequence ID" value="NZ_SGWV01000008.1"/>
</dbReference>
<dbReference type="SUPFAM" id="SSF64518">
    <property type="entry name" value="Phase 1 flagellin"/>
    <property type="match status" value="1"/>
</dbReference>
<dbReference type="EMBL" id="SGWV01000008">
    <property type="protein sequence ID" value="RZS57255.1"/>
    <property type="molecule type" value="Genomic_DNA"/>
</dbReference>
<feature type="region of interest" description="Disordered" evidence="5">
    <location>
        <begin position="25"/>
        <end position="44"/>
    </location>
</feature>
<dbReference type="PRINTS" id="PR00207">
    <property type="entry name" value="FLAGELLIN"/>
</dbReference>
<dbReference type="Proteomes" id="UP000293433">
    <property type="component" value="Unassembled WGS sequence"/>
</dbReference>
<dbReference type="AlphaFoldDB" id="A0A4Q7LQS3"/>
<evidence type="ECO:0000256" key="4">
    <source>
        <dbReference type="ARBA" id="ARBA00023143"/>
    </source>
</evidence>